<dbReference type="Pfam" id="PF00293">
    <property type="entry name" value="NUDIX"/>
    <property type="match status" value="1"/>
</dbReference>
<dbReference type="InterPro" id="IPR020476">
    <property type="entry name" value="Nudix_hydrolase"/>
</dbReference>
<dbReference type="PROSITE" id="PS00893">
    <property type="entry name" value="NUDIX_BOX"/>
    <property type="match status" value="1"/>
</dbReference>
<dbReference type="PANTHER" id="PTHR43046:SF2">
    <property type="entry name" value="8-OXO-DGTP DIPHOSPHATASE-RELATED"/>
    <property type="match status" value="1"/>
</dbReference>
<proteinExistence type="inferred from homology"/>
<dbReference type="CDD" id="cd04677">
    <property type="entry name" value="NUDIX_Hydrolase"/>
    <property type="match status" value="1"/>
</dbReference>
<evidence type="ECO:0000256" key="3">
    <source>
        <dbReference type="RuleBase" id="RU003476"/>
    </source>
</evidence>
<dbReference type="OrthoDB" id="9787476at2"/>
<protein>
    <submittedName>
        <fullName evidence="5">ADP-ribose pyrophosphatase YjhB, NUDIX family</fullName>
    </submittedName>
</protein>
<dbReference type="RefSeq" id="WP_040387740.1">
    <property type="nucleotide sequence ID" value="NZ_CP048103.1"/>
</dbReference>
<dbReference type="Gene3D" id="3.90.79.10">
    <property type="entry name" value="Nucleoside Triphosphate Pyrophosphohydrolase"/>
    <property type="match status" value="1"/>
</dbReference>
<dbReference type="AlphaFoldDB" id="A0A1N7LA73"/>
<dbReference type="SUPFAM" id="SSF55811">
    <property type="entry name" value="Nudix"/>
    <property type="match status" value="1"/>
</dbReference>
<evidence type="ECO:0000313" key="5">
    <source>
        <dbReference type="EMBL" id="SIS70703.1"/>
    </source>
</evidence>
<keyword evidence="2 3" id="KW-0378">Hydrolase</keyword>
<evidence type="ECO:0000259" key="4">
    <source>
        <dbReference type="PROSITE" id="PS51462"/>
    </source>
</evidence>
<evidence type="ECO:0000313" key="6">
    <source>
        <dbReference type="Proteomes" id="UP000186795"/>
    </source>
</evidence>
<comment type="cofactor">
    <cofactor evidence="1">
        <name>Mg(2+)</name>
        <dbReference type="ChEBI" id="CHEBI:18420"/>
    </cofactor>
</comment>
<dbReference type="InterPro" id="IPR015797">
    <property type="entry name" value="NUDIX_hydrolase-like_dom_sf"/>
</dbReference>
<accession>A0A1N7LA73</accession>
<feature type="domain" description="Nudix hydrolase" evidence="4">
    <location>
        <begin position="16"/>
        <end position="148"/>
    </location>
</feature>
<reference evidence="6" key="1">
    <citation type="submission" date="2017-01" db="EMBL/GenBank/DDBJ databases">
        <authorList>
            <person name="Varghese N."/>
            <person name="Submissions S."/>
        </authorList>
    </citation>
    <scope>NUCLEOTIDE SEQUENCE [LARGE SCALE GENOMIC DNA]</scope>
    <source>
        <strain evidence="6">DSM 45196</strain>
    </source>
</reference>
<keyword evidence="6" id="KW-1185">Reference proteome</keyword>
<dbReference type="InterPro" id="IPR000086">
    <property type="entry name" value="NUDIX_hydrolase_dom"/>
</dbReference>
<evidence type="ECO:0000256" key="2">
    <source>
        <dbReference type="ARBA" id="ARBA00022801"/>
    </source>
</evidence>
<gene>
    <name evidence="5" type="ORF">SAMN05421790_10446</name>
</gene>
<comment type="similarity">
    <text evidence="3">Belongs to the Nudix hydrolase family.</text>
</comment>
<evidence type="ECO:0000256" key="1">
    <source>
        <dbReference type="ARBA" id="ARBA00001946"/>
    </source>
</evidence>
<dbReference type="InterPro" id="IPR020084">
    <property type="entry name" value="NUDIX_hydrolase_CS"/>
</dbReference>
<dbReference type="GO" id="GO:0016787">
    <property type="term" value="F:hydrolase activity"/>
    <property type="evidence" value="ECO:0007669"/>
    <property type="project" value="UniProtKB-KW"/>
</dbReference>
<dbReference type="Proteomes" id="UP000186795">
    <property type="component" value="Unassembled WGS sequence"/>
</dbReference>
<sequence>MEYIHFLRSKVGTVPLLLAGAAVAILDGEDRILLQRRTDTGNWGLPGGLMEPGESAEETARREVLEETGLHIGNLELITVLSGREFYTELPNGDRFYPVTVIYLSRDIRDGRLHADGTEGGDVRYFRPDHLPEPITLIFRRLLERFPHLTGR</sequence>
<dbReference type="EMBL" id="FTOD01000004">
    <property type="protein sequence ID" value="SIS70703.1"/>
    <property type="molecule type" value="Genomic_DNA"/>
</dbReference>
<dbReference type="PRINTS" id="PR00502">
    <property type="entry name" value="NUDIXFAMILY"/>
</dbReference>
<organism evidence="5 6">
    <name type="scientific">Kroppenstedtia eburnea</name>
    <dbReference type="NCBI Taxonomy" id="714067"/>
    <lineage>
        <taxon>Bacteria</taxon>
        <taxon>Bacillati</taxon>
        <taxon>Bacillota</taxon>
        <taxon>Bacilli</taxon>
        <taxon>Bacillales</taxon>
        <taxon>Thermoactinomycetaceae</taxon>
        <taxon>Kroppenstedtia</taxon>
    </lineage>
</organism>
<name>A0A1N7LA73_9BACL</name>
<dbReference type="PANTHER" id="PTHR43046">
    <property type="entry name" value="GDP-MANNOSE MANNOSYL HYDROLASE"/>
    <property type="match status" value="1"/>
</dbReference>
<dbReference type="PROSITE" id="PS51462">
    <property type="entry name" value="NUDIX"/>
    <property type="match status" value="1"/>
</dbReference>